<keyword evidence="1" id="KW-1185">Reference proteome</keyword>
<evidence type="ECO:0000313" key="2">
    <source>
        <dbReference type="WBParaSite" id="nRc.2.0.1.t12651-RA"/>
    </source>
</evidence>
<evidence type="ECO:0000313" key="1">
    <source>
        <dbReference type="Proteomes" id="UP000887565"/>
    </source>
</evidence>
<sequence>MPRRTVQTEKRTLQKFSNRRYGALQIF</sequence>
<dbReference type="Proteomes" id="UP000887565">
    <property type="component" value="Unplaced"/>
</dbReference>
<proteinExistence type="predicted"/>
<dbReference type="AlphaFoldDB" id="A0A915IH26"/>
<dbReference type="WBParaSite" id="nRc.2.0.1.t12651-RA">
    <property type="protein sequence ID" value="nRc.2.0.1.t12651-RA"/>
    <property type="gene ID" value="nRc.2.0.1.g12651"/>
</dbReference>
<accession>A0A915IH26</accession>
<reference evidence="2" key="1">
    <citation type="submission" date="2022-11" db="UniProtKB">
        <authorList>
            <consortium name="WormBaseParasite"/>
        </authorList>
    </citation>
    <scope>IDENTIFICATION</scope>
</reference>
<protein>
    <submittedName>
        <fullName evidence="2">Uncharacterized protein</fullName>
    </submittedName>
</protein>
<organism evidence="1 2">
    <name type="scientific">Romanomermis culicivorax</name>
    <name type="common">Nematode worm</name>
    <dbReference type="NCBI Taxonomy" id="13658"/>
    <lineage>
        <taxon>Eukaryota</taxon>
        <taxon>Metazoa</taxon>
        <taxon>Ecdysozoa</taxon>
        <taxon>Nematoda</taxon>
        <taxon>Enoplea</taxon>
        <taxon>Dorylaimia</taxon>
        <taxon>Mermithida</taxon>
        <taxon>Mermithoidea</taxon>
        <taxon>Mermithidae</taxon>
        <taxon>Romanomermis</taxon>
    </lineage>
</organism>
<name>A0A915IH26_ROMCU</name>